<dbReference type="Gene3D" id="3.40.109.10">
    <property type="entry name" value="NADH Oxidase"/>
    <property type="match status" value="1"/>
</dbReference>
<dbReference type="Proteomes" id="UP001529340">
    <property type="component" value="Unassembled WGS sequence"/>
</dbReference>
<reference evidence="4" key="1">
    <citation type="submission" date="2023-06" db="EMBL/GenBank/DDBJ databases">
        <title>Identification and characterization of horizontal gene transfer across gut microbiota members of farm animals based on homology search.</title>
        <authorList>
            <person name="Schwarzerova J."/>
            <person name="Nykrynova M."/>
            <person name="Jureckova K."/>
            <person name="Cejkova D."/>
            <person name="Rychlik I."/>
        </authorList>
    </citation>
    <scope>NUCLEOTIDE SEQUENCE</scope>
    <source>
        <strain evidence="4">ET39</strain>
    </source>
</reference>
<feature type="domain" description="Nitroreductase" evidence="3">
    <location>
        <begin position="9"/>
        <end position="67"/>
    </location>
</feature>
<sequence length="173" mass="19110">MEQAFLELIKSRRSIRSYRPDAIPKELLDAVLEAGTYAPSAMGRQSATIVAVTDKAVRDELMRLNAEVMGTQSDPYYGAPVIVLVLADGTIPTYIEDGSCVLENLMLAAHAVGLGSVWVNRERQIFDSERGKQLLREWNLPTTLRGVGAIALGYPQGEAPQPKERKKDYIVHI</sequence>
<dbReference type="PANTHER" id="PTHR43673:SF10">
    <property type="entry name" value="NADH DEHYDROGENASE_NAD(P)H NITROREDUCTASE XCC3605-RELATED"/>
    <property type="match status" value="1"/>
</dbReference>
<evidence type="ECO:0000256" key="2">
    <source>
        <dbReference type="ARBA" id="ARBA00023002"/>
    </source>
</evidence>
<comment type="similarity">
    <text evidence="1">Belongs to the nitroreductase family.</text>
</comment>
<gene>
    <name evidence="4" type="ORF">QUV96_08620</name>
</gene>
<dbReference type="PANTHER" id="PTHR43673">
    <property type="entry name" value="NAD(P)H NITROREDUCTASE YDGI-RELATED"/>
    <property type="match status" value="1"/>
</dbReference>
<keyword evidence="5" id="KW-1185">Reference proteome</keyword>
<dbReference type="InterPro" id="IPR029479">
    <property type="entry name" value="Nitroreductase"/>
</dbReference>
<evidence type="ECO:0000259" key="3">
    <source>
        <dbReference type="Pfam" id="PF00881"/>
    </source>
</evidence>
<dbReference type="CDD" id="cd02136">
    <property type="entry name" value="PnbA_NfnB-like"/>
    <property type="match status" value="1"/>
</dbReference>
<dbReference type="RefSeq" id="WP_289608145.1">
    <property type="nucleotide sequence ID" value="NZ_JAUDCG010000039.1"/>
</dbReference>
<organism evidence="4 5">
    <name type="scientific">Amedibacillus dolichus</name>
    <dbReference type="NCBI Taxonomy" id="31971"/>
    <lineage>
        <taxon>Bacteria</taxon>
        <taxon>Bacillati</taxon>
        <taxon>Bacillota</taxon>
        <taxon>Erysipelotrichia</taxon>
        <taxon>Erysipelotrichales</taxon>
        <taxon>Erysipelotrichaceae</taxon>
        <taxon>Amedibacillus</taxon>
    </lineage>
</organism>
<name>A0ABT7UDJ5_9FIRM</name>
<evidence type="ECO:0000313" key="4">
    <source>
        <dbReference type="EMBL" id="MDM8157699.1"/>
    </source>
</evidence>
<evidence type="ECO:0000256" key="1">
    <source>
        <dbReference type="ARBA" id="ARBA00007118"/>
    </source>
</evidence>
<dbReference type="InterPro" id="IPR000415">
    <property type="entry name" value="Nitroreductase-like"/>
</dbReference>
<keyword evidence="2" id="KW-0560">Oxidoreductase</keyword>
<reference evidence="4" key="2">
    <citation type="submission" date="2023-06" db="EMBL/GenBank/DDBJ databases">
        <authorList>
            <person name="Zeman M."/>
            <person name="Kubasova T."/>
            <person name="Jahodarova E."/>
            <person name="Nykrynova M."/>
            <person name="Rychlik I."/>
        </authorList>
    </citation>
    <scope>NUCLEOTIDE SEQUENCE</scope>
    <source>
        <strain evidence="4">ET39</strain>
    </source>
</reference>
<dbReference type="EMBL" id="JAUDCG010000039">
    <property type="protein sequence ID" value="MDM8157699.1"/>
    <property type="molecule type" value="Genomic_DNA"/>
</dbReference>
<dbReference type="SUPFAM" id="SSF55469">
    <property type="entry name" value="FMN-dependent nitroreductase-like"/>
    <property type="match status" value="1"/>
</dbReference>
<comment type="caution">
    <text evidence="4">The sequence shown here is derived from an EMBL/GenBank/DDBJ whole genome shotgun (WGS) entry which is preliminary data.</text>
</comment>
<dbReference type="Pfam" id="PF00881">
    <property type="entry name" value="Nitroreductase"/>
    <property type="match status" value="1"/>
</dbReference>
<proteinExistence type="inferred from homology"/>
<protein>
    <submittedName>
        <fullName evidence="4">Nitroreductase</fullName>
    </submittedName>
</protein>
<evidence type="ECO:0000313" key="5">
    <source>
        <dbReference type="Proteomes" id="UP001529340"/>
    </source>
</evidence>
<accession>A0ABT7UDJ5</accession>